<name>A0A9Q0M369_BLOTA</name>
<dbReference type="OMA" id="ITRIVEX"/>
<dbReference type="SMART" id="SM00262">
    <property type="entry name" value="GEL"/>
    <property type="match status" value="4"/>
</dbReference>
<dbReference type="PRINTS" id="PR00597">
    <property type="entry name" value="GELSOLIN"/>
</dbReference>
<dbReference type="InterPro" id="IPR007123">
    <property type="entry name" value="Gelsolin-like_dom"/>
</dbReference>
<feature type="domain" description="Gelsolin-like" evidence="3">
    <location>
        <begin position="246"/>
        <end position="342"/>
    </location>
</feature>
<dbReference type="SUPFAM" id="SSF55753">
    <property type="entry name" value="Actin depolymerizing proteins"/>
    <property type="match status" value="4"/>
</dbReference>
<feature type="region of interest" description="Disordered" evidence="1">
    <location>
        <begin position="1"/>
        <end position="26"/>
    </location>
</feature>
<gene>
    <name evidence="4" type="ORF">RDWZM_007732</name>
</gene>
<organism evidence="4 5">
    <name type="scientific">Blomia tropicalis</name>
    <name type="common">Mite</name>
    <dbReference type="NCBI Taxonomy" id="40697"/>
    <lineage>
        <taxon>Eukaryota</taxon>
        <taxon>Metazoa</taxon>
        <taxon>Ecdysozoa</taxon>
        <taxon>Arthropoda</taxon>
        <taxon>Chelicerata</taxon>
        <taxon>Arachnida</taxon>
        <taxon>Acari</taxon>
        <taxon>Acariformes</taxon>
        <taxon>Sarcoptiformes</taxon>
        <taxon>Astigmata</taxon>
        <taxon>Glycyphagoidea</taxon>
        <taxon>Echimyopodidae</taxon>
        <taxon>Blomia</taxon>
    </lineage>
</organism>
<keyword evidence="5" id="KW-1185">Reference proteome</keyword>
<feature type="domain" description="Gelsolin-like" evidence="3">
    <location>
        <begin position="513"/>
        <end position="585"/>
    </location>
</feature>
<dbReference type="GO" id="GO:0015629">
    <property type="term" value="C:actin cytoskeleton"/>
    <property type="evidence" value="ECO:0007669"/>
    <property type="project" value="TreeGrafter"/>
</dbReference>
<dbReference type="AlphaFoldDB" id="A0A9Q0M369"/>
<evidence type="ECO:0000256" key="1">
    <source>
        <dbReference type="SAM" id="MobiDB-lite"/>
    </source>
</evidence>
<feature type="transmembrane region" description="Helical" evidence="2">
    <location>
        <begin position="95"/>
        <end position="115"/>
    </location>
</feature>
<reference evidence="4" key="1">
    <citation type="submission" date="2022-12" db="EMBL/GenBank/DDBJ databases">
        <title>Genome assemblies of Blomia tropicalis.</title>
        <authorList>
            <person name="Cui Y."/>
        </authorList>
    </citation>
    <scope>NUCLEOTIDE SEQUENCE</scope>
    <source>
        <tissue evidence="4">Adult mites</tissue>
    </source>
</reference>
<accession>A0A9Q0M369</accession>
<dbReference type="GO" id="GO:0051015">
    <property type="term" value="F:actin filament binding"/>
    <property type="evidence" value="ECO:0007669"/>
    <property type="project" value="InterPro"/>
</dbReference>
<dbReference type="Gene3D" id="3.40.20.10">
    <property type="entry name" value="Severin"/>
    <property type="match status" value="4"/>
</dbReference>
<protein>
    <recommendedName>
        <fullName evidence="3">Gelsolin-like domain-containing protein</fullName>
    </recommendedName>
</protein>
<dbReference type="InterPro" id="IPR007122">
    <property type="entry name" value="Villin/Gelsolin"/>
</dbReference>
<dbReference type="GO" id="GO:0008154">
    <property type="term" value="P:actin polymerization or depolymerization"/>
    <property type="evidence" value="ECO:0007669"/>
    <property type="project" value="TreeGrafter"/>
</dbReference>
<keyword evidence="2" id="KW-1133">Transmembrane helix</keyword>
<feature type="domain" description="Gelsolin-like" evidence="3">
    <location>
        <begin position="619"/>
        <end position="693"/>
    </location>
</feature>
<dbReference type="EMBL" id="JAPWDV010000003">
    <property type="protein sequence ID" value="KAJ6216575.1"/>
    <property type="molecule type" value="Genomic_DNA"/>
</dbReference>
<evidence type="ECO:0000256" key="2">
    <source>
        <dbReference type="SAM" id="Phobius"/>
    </source>
</evidence>
<dbReference type="InterPro" id="IPR029006">
    <property type="entry name" value="ADF-H/Gelsolin-like_dom_sf"/>
</dbReference>
<dbReference type="CDD" id="cd11290">
    <property type="entry name" value="gelsolin_S1_like"/>
    <property type="match status" value="1"/>
</dbReference>
<keyword evidence="2" id="KW-0472">Membrane</keyword>
<proteinExistence type="predicted"/>
<feature type="domain" description="Gelsolin-like" evidence="3">
    <location>
        <begin position="387"/>
        <end position="450"/>
    </location>
</feature>
<dbReference type="Proteomes" id="UP001142055">
    <property type="component" value="Chromosome 3"/>
</dbReference>
<sequence>MSANHKLTPINGMKNKVTKTNDNNESTSEVAIKVATILDRNTAQQQHSQSGGNGQNSQMEAGRKQTNRRVVQFGATNVQNTNQVIPWWKSSIIKLIGSFLVGIACLSIVFAAVMIRNDSPRHTFIETLSNPVTKRSASSRAPLTESKSLPIDNANVDKVGQQMLSSEVNALQSSTAFEVPVPIKVVIDPQLISPIEQSSNLELKQSNPKVDIIDPRHLTNAIKATKATLSNENDNRYIIEMDIKEFNLIPVPKEEYGKFYKGDSYVVICCTEYRTGGHSNMPIEPLKTGGIGMIDIHFWIGSNSSQDESAVAAIKTVELDDFLGGTPVQHREVEGHESKQFLSYFRNGIRLLNGGFESGFHKVDKELHPSLYQVKGKKRPVMHELNEIKWSSINNGDVFLLVVPKYIFVWVGKSANHFERLSAINIANELKNELSRFHLSIVIVDDGQEAKQLSSNENTEFNRYLPLESKDSQIKPADEFDWTSDEKFEKAERKFVHLYHCKEFDDKILIKSVKDGPLTRSDLDSNDSFIVDNGANGIWVWVGKDASTKERSSGLRYAMELIKDKEYPAKTEVTKVIEGGETIEFRSLFKQWSAVKGFSAGEKQARLFNLTKKGKFAQIINFEKHDLEEDNVMILDVGEKLFVWLGSQLQEKLADESKVGKIAEFYLKKDKSGRQLEPAKIIYVKQGSENDEFKSYFKSWN</sequence>
<evidence type="ECO:0000259" key="3">
    <source>
        <dbReference type="Pfam" id="PF00626"/>
    </source>
</evidence>
<evidence type="ECO:0000313" key="4">
    <source>
        <dbReference type="EMBL" id="KAJ6216575.1"/>
    </source>
</evidence>
<feature type="region of interest" description="Disordered" evidence="1">
    <location>
        <begin position="41"/>
        <end position="65"/>
    </location>
</feature>
<evidence type="ECO:0000313" key="5">
    <source>
        <dbReference type="Proteomes" id="UP001142055"/>
    </source>
</evidence>
<dbReference type="GO" id="GO:0005737">
    <property type="term" value="C:cytoplasm"/>
    <property type="evidence" value="ECO:0007669"/>
    <property type="project" value="TreeGrafter"/>
</dbReference>
<comment type="caution">
    <text evidence="4">The sequence shown here is derived from an EMBL/GenBank/DDBJ whole genome shotgun (WGS) entry which is preliminary data.</text>
</comment>
<dbReference type="PANTHER" id="PTHR11977:SF57">
    <property type="entry name" value="VILLIN-LIKE PROTEIN QUAIL"/>
    <property type="match status" value="1"/>
</dbReference>
<feature type="compositionally biased region" description="Low complexity" evidence="1">
    <location>
        <begin position="44"/>
        <end position="58"/>
    </location>
</feature>
<keyword evidence="2" id="KW-0812">Transmembrane</keyword>
<dbReference type="PANTHER" id="PTHR11977">
    <property type="entry name" value="VILLIN"/>
    <property type="match status" value="1"/>
</dbReference>
<dbReference type="Pfam" id="PF00626">
    <property type="entry name" value="Gelsolin"/>
    <property type="match status" value="4"/>
</dbReference>